<dbReference type="InterPro" id="IPR010916">
    <property type="entry name" value="TonB_box_CS"/>
</dbReference>
<dbReference type="OrthoDB" id="9776919at2"/>
<organism evidence="1 2">
    <name type="scientific">Aeromicrobium piscarium</name>
    <dbReference type="NCBI Taxonomy" id="2590901"/>
    <lineage>
        <taxon>Bacteria</taxon>
        <taxon>Bacillati</taxon>
        <taxon>Actinomycetota</taxon>
        <taxon>Actinomycetes</taxon>
        <taxon>Propionibacteriales</taxon>
        <taxon>Nocardioidaceae</taxon>
        <taxon>Aeromicrobium</taxon>
    </lineage>
</organism>
<keyword evidence="1" id="KW-0378">Hydrolase</keyword>
<reference evidence="1 2" key="1">
    <citation type="submission" date="2019-07" db="EMBL/GenBank/DDBJ databases">
        <authorList>
            <person name="Zhao L.H."/>
        </authorList>
    </citation>
    <scope>NUCLEOTIDE SEQUENCE [LARGE SCALE GENOMIC DNA]</scope>
    <source>
        <strain evidence="1 2">Co35</strain>
    </source>
</reference>
<name>A0A554SQ61_9ACTN</name>
<accession>A0A554SQ61</accession>
<sequence>MTRSEPTVVVGFDLDMTLIDSRPGIAATYHELVRRTGVPIDVDLVVSRLGPPLEVELANWFADTEVDKAAQLYRELYPDLAIEPVGPLPGAIAALEMAAARGETMVVTAKNERDARLHVEHLGLQVDHVAGGVWRDGKSEVLVRHRAGLYVGDHVHDMEAARIAEVPGLGVASGPCSEQELAAAGATATLPDLTGFATWFSEHV</sequence>
<dbReference type="InterPro" id="IPR050155">
    <property type="entry name" value="HAD-like_hydrolase_sf"/>
</dbReference>
<evidence type="ECO:0000313" key="2">
    <source>
        <dbReference type="Proteomes" id="UP000316988"/>
    </source>
</evidence>
<dbReference type="InterPro" id="IPR041492">
    <property type="entry name" value="HAD_2"/>
</dbReference>
<dbReference type="InterPro" id="IPR036412">
    <property type="entry name" value="HAD-like_sf"/>
</dbReference>
<dbReference type="Pfam" id="PF13419">
    <property type="entry name" value="HAD_2"/>
    <property type="match status" value="1"/>
</dbReference>
<proteinExistence type="predicted"/>
<dbReference type="RefSeq" id="WP_143911442.1">
    <property type="nucleotide sequence ID" value="NZ_VLNT01000001.1"/>
</dbReference>
<gene>
    <name evidence="1" type="ORF">FNM00_02625</name>
</gene>
<dbReference type="SUPFAM" id="SSF56784">
    <property type="entry name" value="HAD-like"/>
    <property type="match status" value="1"/>
</dbReference>
<dbReference type="AlphaFoldDB" id="A0A554SQ61"/>
<dbReference type="GO" id="GO:0016787">
    <property type="term" value="F:hydrolase activity"/>
    <property type="evidence" value="ECO:0007669"/>
    <property type="project" value="UniProtKB-KW"/>
</dbReference>
<dbReference type="InterPro" id="IPR023198">
    <property type="entry name" value="PGP-like_dom2"/>
</dbReference>
<dbReference type="PANTHER" id="PTHR43434">
    <property type="entry name" value="PHOSPHOGLYCOLATE PHOSPHATASE"/>
    <property type="match status" value="1"/>
</dbReference>
<dbReference type="GO" id="GO:0004713">
    <property type="term" value="F:protein tyrosine kinase activity"/>
    <property type="evidence" value="ECO:0007669"/>
    <property type="project" value="TreeGrafter"/>
</dbReference>
<dbReference type="EMBL" id="VLNT01000001">
    <property type="protein sequence ID" value="TSD68501.1"/>
    <property type="molecule type" value="Genomic_DNA"/>
</dbReference>
<evidence type="ECO:0000313" key="1">
    <source>
        <dbReference type="EMBL" id="TSD68501.1"/>
    </source>
</evidence>
<dbReference type="GO" id="GO:0005829">
    <property type="term" value="C:cytosol"/>
    <property type="evidence" value="ECO:0007669"/>
    <property type="project" value="TreeGrafter"/>
</dbReference>
<protein>
    <submittedName>
        <fullName evidence="1">HAD family hydrolase</fullName>
    </submittedName>
</protein>
<comment type="caution">
    <text evidence="1">The sequence shown here is derived from an EMBL/GenBank/DDBJ whole genome shotgun (WGS) entry which is preliminary data.</text>
</comment>
<dbReference type="Gene3D" id="3.40.50.1000">
    <property type="entry name" value="HAD superfamily/HAD-like"/>
    <property type="match status" value="1"/>
</dbReference>
<dbReference type="InterPro" id="IPR023214">
    <property type="entry name" value="HAD_sf"/>
</dbReference>
<dbReference type="Gene3D" id="1.10.150.240">
    <property type="entry name" value="Putative phosphatase, domain 2"/>
    <property type="match status" value="1"/>
</dbReference>
<keyword evidence="2" id="KW-1185">Reference proteome</keyword>
<dbReference type="PANTHER" id="PTHR43434:SF20">
    <property type="entry name" value="5'-NUCLEOTIDASE"/>
    <property type="match status" value="1"/>
</dbReference>
<dbReference type="PROSITE" id="PS00430">
    <property type="entry name" value="TONB_DEPENDENT_REC_1"/>
    <property type="match status" value="1"/>
</dbReference>
<dbReference type="Proteomes" id="UP000316988">
    <property type="component" value="Unassembled WGS sequence"/>
</dbReference>